<dbReference type="EMBL" id="CATOUU010000134">
    <property type="protein sequence ID" value="CAI9917588.1"/>
    <property type="molecule type" value="Genomic_DNA"/>
</dbReference>
<feature type="region of interest" description="Disordered" evidence="2">
    <location>
        <begin position="526"/>
        <end position="554"/>
    </location>
</feature>
<evidence type="ECO:0000313" key="5">
    <source>
        <dbReference type="EMBL" id="CAL6071391.1"/>
    </source>
</evidence>
<gene>
    <name evidence="4" type="ORF">HINF_LOCUS5233</name>
    <name evidence="5" type="ORF">HINF_LOCUS55122</name>
</gene>
<feature type="compositionally biased region" description="Acidic residues" evidence="2">
    <location>
        <begin position="526"/>
        <end position="551"/>
    </location>
</feature>
<feature type="coiled-coil region" evidence="1">
    <location>
        <begin position="346"/>
        <end position="408"/>
    </location>
</feature>
<feature type="compositionally biased region" description="Low complexity" evidence="2">
    <location>
        <begin position="312"/>
        <end position="324"/>
    </location>
</feature>
<keyword evidence="1" id="KW-0175">Coiled coil</keyword>
<accession>A0AA86NDY8</accession>
<feature type="compositionally biased region" description="Polar residues" evidence="2">
    <location>
        <begin position="593"/>
        <end position="606"/>
    </location>
</feature>
<dbReference type="EMBL" id="CAXDID020000290">
    <property type="protein sequence ID" value="CAL6071391.1"/>
    <property type="molecule type" value="Genomic_DNA"/>
</dbReference>
<evidence type="ECO:0000259" key="3">
    <source>
        <dbReference type="Pfam" id="PF05018"/>
    </source>
</evidence>
<proteinExistence type="predicted"/>
<name>A0AA86NDY8_9EUKA</name>
<reference evidence="5 6" key="2">
    <citation type="submission" date="2024-07" db="EMBL/GenBank/DDBJ databases">
        <authorList>
            <person name="Akdeniz Z."/>
        </authorList>
    </citation>
    <scope>NUCLEOTIDE SEQUENCE [LARGE SCALE GENOMIC DNA]</scope>
</reference>
<evidence type="ECO:0000256" key="2">
    <source>
        <dbReference type="SAM" id="MobiDB-lite"/>
    </source>
</evidence>
<dbReference type="InterPro" id="IPR007714">
    <property type="entry name" value="CFA20_dom"/>
</dbReference>
<dbReference type="AlphaFoldDB" id="A0AA86NDY8"/>
<evidence type="ECO:0000313" key="6">
    <source>
        <dbReference type="Proteomes" id="UP001642409"/>
    </source>
</evidence>
<feature type="domain" description="CFA20" evidence="3">
    <location>
        <begin position="1"/>
        <end position="163"/>
    </location>
</feature>
<feature type="region of interest" description="Disordered" evidence="2">
    <location>
        <begin position="587"/>
        <end position="606"/>
    </location>
</feature>
<protein>
    <recommendedName>
        <fullName evidence="3">CFA20 domain-containing protein</fullName>
    </recommendedName>
</protein>
<organism evidence="4">
    <name type="scientific">Hexamita inflata</name>
    <dbReference type="NCBI Taxonomy" id="28002"/>
    <lineage>
        <taxon>Eukaryota</taxon>
        <taxon>Metamonada</taxon>
        <taxon>Diplomonadida</taxon>
        <taxon>Hexamitidae</taxon>
        <taxon>Hexamitinae</taxon>
        <taxon>Hexamita</taxon>
    </lineage>
</organism>
<feature type="compositionally biased region" description="Polar residues" evidence="2">
    <location>
        <begin position="326"/>
        <end position="335"/>
    </location>
</feature>
<dbReference type="PANTHER" id="PTHR12458">
    <property type="entry name" value="ORF PROTEIN"/>
    <property type="match status" value="1"/>
</dbReference>
<sequence>MYKQAFQGCPFITLLEAKGSTPMKDWDVSKANCQRLYNKDVKTYVIDVTGQSSNSAKLPSSTKSLGITQQYLAFQMFLPKDQPFSLTITVETASKEKLRFVLSTSIKQLKISVPHARIPLHMVAGAWSCLVLDLCELARLFHNQEFSSIMSIEITPFCTILRIASLNACPLPTIELFSELDQKDCMRNQKLARPKFSKRQHQPLDAKLNTFPMHVQVIDEFYTELFKETRVHDDICLRDFQQIIEARKAFMDGFNQYDQYTQNDVKITKIDVNVSQFNQEEVDQYEQTEKELREQKEALKQQTLNKLKEAPKPTTAQKPTTAKPISKQTVKQTPKTELKPLPVSSIQTTLEEMKKQQIEAEQMKKQIDQQLNTINKRNLNEDFQAQQNLKTQQNLKQLNQNAKTAQKQPPKALPDIIPDLSQEHYCAQGIDLTVSAVPVQLKVQKNGSCGSQKDMNDKKQLTPVRKVGGEVRSQVQTIKDVKKKVEFAEEKEEIFLGEPIKEEAFEQDAENFEIGEMEIEMDGADENQNEYEGGDDAEYQDAEEEQQENFEENQHTVIRSQMEDTLENEPKQSELSSTAVQLNLLPDPAEHIPNNQDAIPNPAGQNILNDPVAFGLEYDPETGCYYEKE</sequence>
<dbReference type="Proteomes" id="UP001642409">
    <property type="component" value="Unassembled WGS sequence"/>
</dbReference>
<dbReference type="InterPro" id="IPR040441">
    <property type="entry name" value="CFA20/CFAP20DC"/>
</dbReference>
<keyword evidence="6" id="KW-1185">Reference proteome</keyword>
<evidence type="ECO:0000256" key="1">
    <source>
        <dbReference type="SAM" id="Coils"/>
    </source>
</evidence>
<dbReference type="Pfam" id="PF05018">
    <property type="entry name" value="CFA20_dom"/>
    <property type="match status" value="1"/>
</dbReference>
<comment type="caution">
    <text evidence="4">The sequence shown here is derived from an EMBL/GenBank/DDBJ whole genome shotgun (WGS) entry which is preliminary data.</text>
</comment>
<evidence type="ECO:0000313" key="4">
    <source>
        <dbReference type="EMBL" id="CAI9917588.1"/>
    </source>
</evidence>
<reference evidence="4" key="1">
    <citation type="submission" date="2023-06" db="EMBL/GenBank/DDBJ databases">
        <authorList>
            <person name="Kurt Z."/>
        </authorList>
    </citation>
    <scope>NUCLEOTIDE SEQUENCE</scope>
</reference>
<feature type="region of interest" description="Disordered" evidence="2">
    <location>
        <begin position="303"/>
        <end position="340"/>
    </location>
</feature>